<dbReference type="Pfam" id="PF13545">
    <property type="entry name" value="HTH_Crp_2"/>
    <property type="match status" value="1"/>
</dbReference>
<comment type="caution">
    <text evidence="6">The sequence shown here is derived from an EMBL/GenBank/DDBJ whole genome shotgun (WGS) entry which is preliminary data.</text>
</comment>
<dbReference type="InterPro" id="IPR014710">
    <property type="entry name" value="RmlC-like_jellyroll"/>
</dbReference>
<keyword evidence="7" id="KW-1185">Reference proteome</keyword>
<evidence type="ECO:0000256" key="1">
    <source>
        <dbReference type="ARBA" id="ARBA00023015"/>
    </source>
</evidence>
<accession>A0ABT8KKU5</accession>
<dbReference type="Gene3D" id="1.10.10.10">
    <property type="entry name" value="Winged helix-like DNA-binding domain superfamily/Winged helix DNA-binding domain"/>
    <property type="match status" value="1"/>
</dbReference>
<protein>
    <submittedName>
        <fullName evidence="6">Crp/Fnr family transcriptional regulator</fullName>
    </submittedName>
</protein>
<proteinExistence type="predicted"/>
<dbReference type="SUPFAM" id="SSF51206">
    <property type="entry name" value="cAMP-binding domain-like"/>
    <property type="match status" value="1"/>
</dbReference>
<feature type="domain" description="Cyclic nucleotide-binding" evidence="4">
    <location>
        <begin position="21"/>
        <end position="141"/>
    </location>
</feature>
<keyword evidence="2" id="KW-0238">DNA-binding</keyword>
<evidence type="ECO:0000313" key="7">
    <source>
        <dbReference type="Proteomes" id="UP001172082"/>
    </source>
</evidence>
<dbReference type="PROSITE" id="PS50042">
    <property type="entry name" value="CNMP_BINDING_3"/>
    <property type="match status" value="1"/>
</dbReference>
<dbReference type="InterPro" id="IPR036388">
    <property type="entry name" value="WH-like_DNA-bd_sf"/>
</dbReference>
<dbReference type="InterPro" id="IPR050397">
    <property type="entry name" value="Env_Response_Regulators"/>
</dbReference>
<dbReference type="PROSITE" id="PS51063">
    <property type="entry name" value="HTH_CRP_2"/>
    <property type="match status" value="1"/>
</dbReference>
<dbReference type="PANTHER" id="PTHR24567">
    <property type="entry name" value="CRP FAMILY TRANSCRIPTIONAL REGULATORY PROTEIN"/>
    <property type="match status" value="1"/>
</dbReference>
<keyword evidence="3" id="KW-0804">Transcription</keyword>
<keyword evidence="1" id="KW-0805">Transcription regulation</keyword>
<organism evidence="6 7">
    <name type="scientific">Splendidivirga corallicola</name>
    <dbReference type="NCBI Taxonomy" id="3051826"/>
    <lineage>
        <taxon>Bacteria</taxon>
        <taxon>Pseudomonadati</taxon>
        <taxon>Bacteroidota</taxon>
        <taxon>Cytophagia</taxon>
        <taxon>Cytophagales</taxon>
        <taxon>Splendidivirgaceae</taxon>
        <taxon>Splendidivirga</taxon>
    </lineage>
</organism>
<dbReference type="EMBL" id="JAUJEA010000001">
    <property type="protein sequence ID" value="MDN5200358.1"/>
    <property type="molecule type" value="Genomic_DNA"/>
</dbReference>
<dbReference type="InterPro" id="IPR018490">
    <property type="entry name" value="cNMP-bd_dom_sf"/>
</dbReference>
<dbReference type="Gene3D" id="2.60.120.10">
    <property type="entry name" value="Jelly Rolls"/>
    <property type="match status" value="1"/>
</dbReference>
<evidence type="ECO:0000259" key="4">
    <source>
        <dbReference type="PROSITE" id="PS50042"/>
    </source>
</evidence>
<dbReference type="Proteomes" id="UP001172082">
    <property type="component" value="Unassembled WGS sequence"/>
</dbReference>
<dbReference type="SMART" id="SM00100">
    <property type="entry name" value="cNMP"/>
    <property type="match status" value="1"/>
</dbReference>
<evidence type="ECO:0000259" key="5">
    <source>
        <dbReference type="PROSITE" id="PS51063"/>
    </source>
</evidence>
<name>A0ABT8KKU5_9BACT</name>
<dbReference type="InterPro" id="IPR036390">
    <property type="entry name" value="WH_DNA-bd_sf"/>
</dbReference>
<reference evidence="6" key="1">
    <citation type="submission" date="2023-06" db="EMBL/GenBank/DDBJ databases">
        <title>Genomic of Parafulvivirga corallium.</title>
        <authorList>
            <person name="Wang G."/>
        </authorList>
    </citation>
    <scope>NUCLEOTIDE SEQUENCE</scope>
    <source>
        <strain evidence="6">BMA10</strain>
    </source>
</reference>
<dbReference type="InterPro" id="IPR000595">
    <property type="entry name" value="cNMP-bd_dom"/>
</dbReference>
<dbReference type="PANTHER" id="PTHR24567:SF74">
    <property type="entry name" value="HTH-TYPE TRANSCRIPTIONAL REGULATOR ARCR"/>
    <property type="match status" value="1"/>
</dbReference>
<dbReference type="SUPFAM" id="SSF46785">
    <property type="entry name" value="Winged helix' DNA-binding domain"/>
    <property type="match status" value="1"/>
</dbReference>
<dbReference type="InterPro" id="IPR012318">
    <property type="entry name" value="HTH_CRP"/>
</dbReference>
<dbReference type="CDD" id="cd00038">
    <property type="entry name" value="CAP_ED"/>
    <property type="match status" value="1"/>
</dbReference>
<evidence type="ECO:0000256" key="3">
    <source>
        <dbReference type="ARBA" id="ARBA00023163"/>
    </source>
</evidence>
<feature type="domain" description="HTH crp-type" evidence="5">
    <location>
        <begin position="155"/>
        <end position="226"/>
    </location>
</feature>
<dbReference type="Pfam" id="PF00027">
    <property type="entry name" value="cNMP_binding"/>
    <property type="match status" value="1"/>
</dbReference>
<gene>
    <name evidence="6" type="ORF">QQ008_03275</name>
</gene>
<dbReference type="RefSeq" id="WP_346750383.1">
    <property type="nucleotide sequence ID" value="NZ_JAUJEA010000001.1"/>
</dbReference>
<evidence type="ECO:0000256" key="2">
    <source>
        <dbReference type="ARBA" id="ARBA00023125"/>
    </source>
</evidence>
<sequence>MDLKKYKVPACMVCPVREKSLFNKIEGAELEEINALKRSVTYKKKQTIFMAGTTPFGVHIVHYGKIKLTKINSLGIEQIVGFAKQGDTFGYQSLLGNKNYDITAIALEPSIICFIPKDKILALIKSNDDFTLRLMEKGFTEFGDIANNYSDMLSKPLRQRIAMAILRISDTFGLRKDNSLDVALSREEIANLALTTTASCIRTLSDFNKEAIIKLVGKNIQVINETALRQEAEMY</sequence>
<evidence type="ECO:0000313" key="6">
    <source>
        <dbReference type="EMBL" id="MDN5200358.1"/>
    </source>
</evidence>